<feature type="region of interest" description="Disordered" evidence="6">
    <location>
        <begin position="1"/>
        <end position="79"/>
    </location>
</feature>
<evidence type="ECO:0000313" key="11">
    <source>
        <dbReference type="Proteomes" id="UP001589698"/>
    </source>
</evidence>
<evidence type="ECO:0000259" key="8">
    <source>
        <dbReference type="Pfam" id="PF21981"/>
    </source>
</evidence>
<dbReference type="Gene3D" id="1.10.10.10">
    <property type="entry name" value="Winged helix-like DNA-binding domain superfamily/Winged helix DNA-binding domain"/>
    <property type="match status" value="2"/>
</dbReference>
<evidence type="ECO:0000256" key="4">
    <source>
        <dbReference type="ARBA" id="ARBA00022490"/>
    </source>
</evidence>
<dbReference type="Pfam" id="PF21982">
    <property type="entry name" value="RecX_HTH1"/>
    <property type="match status" value="1"/>
</dbReference>
<evidence type="ECO:0000313" key="10">
    <source>
        <dbReference type="EMBL" id="MFC0223717.1"/>
    </source>
</evidence>
<evidence type="ECO:0000256" key="1">
    <source>
        <dbReference type="ARBA" id="ARBA00004496"/>
    </source>
</evidence>
<dbReference type="InterPro" id="IPR003783">
    <property type="entry name" value="Regulatory_RecX"/>
</dbReference>
<evidence type="ECO:0000259" key="9">
    <source>
        <dbReference type="Pfam" id="PF21982"/>
    </source>
</evidence>
<dbReference type="InterPro" id="IPR053925">
    <property type="entry name" value="RecX_HTH_3rd"/>
</dbReference>
<keyword evidence="11" id="KW-1185">Reference proteome</keyword>
<dbReference type="PANTHER" id="PTHR33602:SF1">
    <property type="entry name" value="REGULATORY PROTEIN RECX FAMILY PROTEIN"/>
    <property type="match status" value="1"/>
</dbReference>
<evidence type="ECO:0000256" key="5">
    <source>
        <dbReference type="HAMAP-Rule" id="MF_01114"/>
    </source>
</evidence>
<feature type="domain" description="RecX first three-helical" evidence="9">
    <location>
        <begin position="102"/>
        <end position="140"/>
    </location>
</feature>
<dbReference type="HAMAP" id="MF_01114">
    <property type="entry name" value="RecX"/>
    <property type="match status" value="1"/>
</dbReference>
<dbReference type="RefSeq" id="WP_378519516.1">
    <property type="nucleotide sequence ID" value="NZ_CBCSDI010000001.1"/>
</dbReference>
<dbReference type="InterPro" id="IPR053924">
    <property type="entry name" value="RecX_HTH_2nd"/>
</dbReference>
<protein>
    <recommendedName>
        <fullName evidence="3 5">Regulatory protein RecX</fullName>
    </recommendedName>
</protein>
<name>A0ABV6E409_9ACTN</name>
<accession>A0ABV6E409</accession>
<feature type="domain" description="RecX second three-helical" evidence="7">
    <location>
        <begin position="148"/>
        <end position="189"/>
    </location>
</feature>
<dbReference type="PANTHER" id="PTHR33602">
    <property type="entry name" value="REGULATORY PROTEIN RECX FAMILY PROTEIN"/>
    <property type="match status" value="1"/>
</dbReference>
<dbReference type="Proteomes" id="UP001589698">
    <property type="component" value="Unassembled WGS sequence"/>
</dbReference>
<evidence type="ECO:0000256" key="2">
    <source>
        <dbReference type="ARBA" id="ARBA00009695"/>
    </source>
</evidence>
<dbReference type="Pfam" id="PF21981">
    <property type="entry name" value="RecX_HTH3"/>
    <property type="match status" value="1"/>
</dbReference>
<comment type="function">
    <text evidence="5">Modulates RecA activity.</text>
</comment>
<gene>
    <name evidence="5" type="primary">recX</name>
    <name evidence="10" type="ORF">ACFFJG_14620</name>
</gene>
<comment type="caution">
    <text evidence="10">The sequence shown here is derived from an EMBL/GenBank/DDBJ whole genome shotgun (WGS) entry which is preliminary data.</text>
</comment>
<comment type="similarity">
    <text evidence="2 5">Belongs to the RecX family.</text>
</comment>
<comment type="subcellular location">
    <subcellularLocation>
        <location evidence="1 5">Cytoplasm</location>
    </subcellularLocation>
</comment>
<keyword evidence="4 5" id="KW-0963">Cytoplasm</keyword>
<feature type="domain" description="RecX third three-helical" evidence="8">
    <location>
        <begin position="196"/>
        <end position="242"/>
    </location>
</feature>
<evidence type="ECO:0000256" key="6">
    <source>
        <dbReference type="SAM" id="MobiDB-lite"/>
    </source>
</evidence>
<organism evidence="10 11">
    <name type="scientific">Nocardioides zeicaulis</name>
    <dbReference type="NCBI Taxonomy" id="1776857"/>
    <lineage>
        <taxon>Bacteria</taxon>
        <taxon>Bacillati</taxon>
        <taxon>Actinomycetota</taxon>
        <taxon>Actinomycetes</taxon>
        <taxon>Propionibacteriales</taxon>
        <taxon>Nocardioidaceae</taxon>
        <taxon>Nocardioides</taxon>
    </lineage>
</organism>
<dbReference type="InterPro" id="IPR053926">
    <property type="entry name" value="RecX_HTH_1st"/>
</dbReference>
<evidence type="ECO:0000256" key="3">
    <source>
        <dbReference type="ARBA" id="ARBA00018111"/>
    </source>
</evidence>
<reference evidence="10 11" key="1">
    <citation type="submission" date="2024-09" db="EMBL/GenBank/DDBJ databases">
        <authorList>
            <person name="Sun Q."/>
            <person name="Mori K."/>
        </authorList>
    </citation>
    <scope>NUCLEOTIDE SEQUENCE [LARGE SCALE GENOMIC DNA]</scope>
    <source>
        <strain evidence="10 11">CCM 8654</strain>
    </source>
</reference>
<sequence>MTSEERRPAPDWVGDVGLGVKAWVGETPSTPTAPGSRQPGGPAGSTGDEEPGRPRRSARSGRQKGGAGGRARHRTWEEREAAKLARAEAAAAEVEADPEAVARRVLLDTLTGQARTRQELADKLAKRGVPDEIAAGLLDRFTEVGLIDDAAFARQWVESRHRSRGLAPRALRQELRRKGVADEAAAEALEQIDDDDQRAAARALVDKKLRSMRGLEPQVATRRLAGLLARKGYSSGLAFAVVREALADVEGVDDLEPPDL</sequence>
<dbReference type="Pfam" id="PF02631">
    <property type="entry name" value="RecX_HTH2"/>
    <property type="match status" value="1"/>
</dbReference>
<dbReference type="InterPro" id="IPR036388">
    <property type="entry name" value="WH-like_DNA-bd_sf"/>
</dbReference>
<proteinExistence type="inferred from homology"/>
<dbReference type="EMBL" id="JBHLXH010000002">
    <property type="protein sequence ID" value="MFC0223717.1"/>
    <property type="molecule type" value="Genomic_DNA"/>
</dbReference>
<evidence type="ECO:0000259" key="7">
    <source>
        <dbReference type="Pfam" id="PF02631"/>
    </source>
</evidence>